<proteinExistence type="predicted"/>
<protein>
    <submittedName>
        <fullName evidence="1">Uncharacterized protein</fullName>
    </submittedName>
</protein>
<dbReference type="AlphaFoldDB" id="A0A0K2U0B8"/>
<reference evidence="1" key="1">
    <citation type="submission" date="2014-05" db="EMBL/GenBank/DDBJ databases">
        <authorList>
            <person name="Chronopoulou M."/>
        </authorList>
    </citation>
    <scope>NUCLEOTIDE SEQUENCE</scope>
    <source>
        <tissue evidence="1">Whole organism</tissue>
    </source>
</reference>
<dbReference type="EMBL" id="HACA01014327">
    <property type="protein sequence ID" value="CDW31688.1"/>
    <property type="molecule type" value="Transcribed_RNA"/>
</dbReference>
<accession>A0A0K2U0B8</accession>
<name>A0A0K2U0B8_LEPSM</name>
<evidence type="ECO:0000313" key="1">
    <source>
        <dbReference type="EMBL" id="CDW31688.1"/>
    </source>
</evidence>
<sequence length="18" mass="2056">MAATLMNKKALTLIYLLF</sequence>
<organism evidence="1">
    <name type="scientific">Lepeophtheirus salmonis</name>
    <name type="common">Salmon louse</name>
    <name type="synonym">Caligus salmonis</name>
    <dbReference type="NCBI Taxonomy" id="72036"/>
    <lineage>
        <taxon>Eukaryota</taxon>
        <taxon>Metazoa</taxon>
        <taxon>Ecdysozoa</taxon>
        <taxon>Arthropoda</taxon>
        <taxon>Crustacea</taxon>
        <taxon>Multicrustacea</taxon>
        <taxon>Hexanauplia</taxon>
        <taxon>Copepoda</taxon>
        <taxon>Siphonostomatoida</taxon>
        <taxon>Caligidae</taxon>
        <taxon>Lepeophtheirus</taxon>
    </lineage>
</organism>